<name>A0ABQ2C8Y9_9MICC</name>
<feature type="domain" description="Aminopeptidase N-like N-terminal" evidence="15">
    <location>
        <begin position="38"/>
        <end position="208"/>
    </location>
</feature>
<evidence type="ECO:0000256" key="7">
    <source>
        <dbReference type="ARBA" id="ARBA00022670"/>
    </source>
</evidence>
<comment type="caution">
    <text evidence="16">The sequence shown here is derived from an EMBL/GenBank/DDBJ whole genome shotgun (WGS) entry which is preliminary data.</text>
</comment>
<dbReference type="EMBL" id="BMKV01000001">
    <property type="protein sequence ID" value="GGI69104.1"/>
    <property type="molecule type" value="Genomic_DNA"/>
</dbReference>
<evidence type="ECO:0000256" key="11">
    <source>
        <dbReference type="ARBA" id="ARBA00023049"/>
    </source>
</evidence>
<evidence type="ECO:0000313" key="16">
    <source>
        <dbReference type="EMBL" id="GGI69104.1"/>
    </source>
</evidence>
<comment type="cofactor">
    <cofactor evidence="2">
        <name>Zn(2+)</name>
        <dbReference type="ChEBI" id="CHEBI:29105"/>
    </cofactor>
</comment>
<evidence type="ECO:0000256" key="1">
    <source>
        <dbReference type="ARBA" id="ARBA00000098"/>
    </source>
</evidence>
<dbReference type="EC" id="3.4.11.2" evidence="4"/>
<evidence type="ECO:0000256" key="4">
    <source>
        <dbReference type="ARBA" id="ARBA00012564"/>
    </source>
</evidence>
<keyword evidence="8" id="KW-0479">Metal-binding</keyword>
<reference evidence="17" key="1">
    <citation type="journal article" date="2019" name="Int. J. Syst. Evol. Microbiol.">
        <title>The Global Catalogue of Microorganisms (GCM) 10K type strain sequencing project: providing services to taxonomists for standard genome sequencing and annotation.</title>
        <authorList>
            <consortium name="The Broad Institute Genomics Platform"/>
            <consortium name="The Broad Institute Genome Sequencing Center for Infectious Disease"/>
            <person name="Wu L."/>
            <person name="Ma J."/>
        </authorList>
    </citation>
    <scope>NUCLEOTIDE SEQUENCE [LARGE SCALE GENOMIC DNA]</scope>
    <source>
        <strain evidence="17">CGMCC 1.3601</strain>
    </source>
</reference>
<keyword evidence="6 16" id="KW-0031">Aminopeptidase</keyword>
<evidence type="ECO:0000259" key="14">
    <source>
        <dbReference type="Pfam" id="PF01433"/>
    </source>
</evidence>
<evidence type="ECO:0000256" key="8">
    <source>
        <dbReference type="ARBA" id="ARBA00022723"/>
    </source>
</evidence>
<comment type="catalytic activity">
    <reaction evidence="1">
        <text>Release of an N-terminal amino acid, Xaa-|-Yaa- from a peptide, amide or arylamide. Xaa is preferably Ala, but may be most amino acids including Pro (slow action). When a terminal hydrophobic residue is followed by a prolyl residue, the two may be released as an intact Xaa-Pro dipeptide.</text>
        <dbReference type="EC" id="3.4.11.2"/>
    </reaction>
</comment>
<dbReference type="InterPro" id="IPR050344">
    <property type="entry name" value="Peptidase_M1_aminopeptidases"/>
</dbReference>
<proteinExistence type="inferred from homology"/>
<dbReference type="PRINTS" id="PR00756">
    <property type="entry name" value="ALADIPTASE"/>
</dbReference>
<dbReference type="Proteomes" id="UP000658754">
    <property type="component" value="Unassembled WGS sequence"/>
</dbReference>
<dbReference type="GO" id="GO:0004177">
    <property type="term" value="F:aminopeptidase activity"/>
    <property type="evidence" value="ECO:0007669"/>
    <property type="project" value="UniProtKB-KW"/>
</dbReference>
<dbReference type="RefSeq" id="WP_229675172.1">
    <property type="nucleotide sequence ID" value="NZ_BMKV01000001.1"/>
</dbReference>
<dbReference type="PANTHER" id="PTHR11533">
    <property type="entry name" value="PROTEASE M1 ZINC METALLOPROTEASE"/>
    <property type="match status" value="1"/>
</dbReference>
<accession>A0ABQ2C8Y9</accession>
<evidence type="ECO:0000256" key="12">
    <source>
        <dbReference type="ARBA" id="ARBA00029811"/>
    </source>
</evidence>
<dbReference type="CDD" id="cd09603">
    <property type="entry name" value="M1_APN_like"/>
    <property type="match status" value="1"/>
</dbReference>
<keyword evidence="10" id="KW-0862">Zinc</keyword>
<dbReference type="Pfam" id="PF01433">
    <property type="entry name" value="Peptidase_M1"/>
    <property type="match status" value="1"/>
</dbReference>
<dbReference type="SUPFAM" id="SSF63737">
    <property type="entry name" value="Leukotriene A4 hydrolase N-terminal domain"/>
    <property type="match status" value="1"/>
</dbReference>
<comment type="similarity">
    <text evidence="3">Belongs to the peptidase M1 family.</text>
</comment>
<keyword evidence="17" id="KW-1185">Reference proteome</keyword>
<keyword evidence="7" id="KW-0645">Protease</keyword>
<dbReference type="InterPro" id="IPR042097">
    <property type="entry name" value="Aminopeptidase_N-like_N_sf"/>
</dbReference>
<dbReference type="InterPro" id="IPR014782">
    <property type="entry name" value="Peptidase_M1_dom"/>
</dbReference>
<dbReference type="Gene3D" id="2.60.40.1730">
    <property type="entry name" value="tricorn interacting facor f3 domain"/>
    <property type="match status" value="1"/>
</dbReference>
<dbReference type="InterPro" id="IPR027268">
    <property type="entry name" value="Peptidase_M4/M1_CTD_sf"/>
</dbReference>
<evidence type="ECO:0000256" key="2">
    <source>
        <dbReference type="ARBA" id="ARBA00001947"/>
    </source>
</evidence>
<keyword evidence="9" id="KW-0378">Hydrolase</keyword>
<keyword evidence="11" id="KW-0482">Metalloprotease</keyword>
<dbReference type="Gene3D" id="1.10.390.10">
    <property type="entry name" value="Neutral Protease Domain 2"/>
    <property type="match status" value="1"/>
</dbReference>
<feature type="domain" description="Peptidase M1 membrane alanine aminopeptidase" evidence="14">
    <location>
        <begin position="265"/>
        <end position="448"/>
    </location>
</feature>
<dbReference type="PANTHER" id="PTHR11533:SF174">
    <property type="entry name" value="PUROMYCIN-SENSITIVE AMINOPEPTIDASE-RELATED"/>
    <property type="match status" value="1"/>
</dbReference>
<evidence type="ECO:0000256" key="5">
    <source>
        <dbReference type="ARBA" id="ARBA00015611"/>
    </source>
</evidence>
<dbReference type="InterPro" id="IPR045357">
    <property type="entry name" value="Aminopeptidase_N-like_N"/>
</dbReference>
<gene>
    <name evidence="16" type="ORF">GCM10007175_02280</name>
</gene>
<organism evidence="16 17">
    <name type="scientific">Pseudarthrobacter scleromae</name>
    <dbReference type="NCBI Taxonomy" id="158897"/>
    <lineage>
        <taxon>Bacteria</taxon>
        <taxon>Bacillati</taxon>
        <taxon>Actinomycetota</taxon>
        <taxon>Actinomycetes</taxon>
        <taxon>Micrococcales</taxon>
        <taxon>Micrococcaceae</taxon>
        <taxon>Pseudarthrobacter</taxon>
    </lineage>
</organism>
<dbReference type="Pfam" id="PF17900">
    <property type="entry name" value="Peptidase_M1_N"/>
    <property type="match status" value="1"/>
</dbReference>
<evidence type="ECO:0000256" key="10">
    <source>
        <dbReference type="ARBA" id="ARBA00022833"/>
    </source>
</evidence>
<dbReference type="SUPFAM" id="SSF55486">
    <property type="entry name" value="Metalloproteases ('zincins'), catalytic domain"/>
    <property type="match status" value="1"/>
</dbReference>
<dbReference type="InterPro" id="IPR001930">
    <property type="entry name" value="Peptidase_M1"/>
</dbReference>
<evidence type="ECO:0000256" key="13">
    <source>
        <dbReference type="ARBA" id="ARBA00031533"/>
    </source>
</evidence>
<protein>
    <recommendedName>
        <fullName evidence="5">Aminopeptidase N</fullName>
        <ecNumber evidence="4">3.4.11.2</ecNumber>
    </recommendedName>
    <alternativeName>
        <fullName evidence="12">Alanine aminopeptidase</fullName>
    </alternativeName>
    <alternativeName>
        <fullName evidence="13">Lysyl aminopeptidase</fullName>
    </alternativeName>
</protein>
<sequence length="474" mass="52364">MTAHQEHVPGGQRAAVPCRPLPDPYTPGHGSADYGVSRYELYLDYRVSTNRLSGHAAITARSHVELATIMLNLAGLRVLKVQLDGQRVQRFSQRGHQLFIVPGRPVPAGSDFSLDIRYEGSPGPLRGNWGEVGWEELTDGVLVAGQPTGAPSWFPCNDHPSQKASFGYTITTEANYRVVCNGVLVSRHAKASRETWVFEQPEPMATYLATVQIGRYDLRPLAFQPHLPAHLPAHRAGTADDGGQRQVPQFVAAPPALMATATAALGRQGQMMETFETCFGPYPFPGYTVVVADDELEIPLEAQSLSVFGPNHLNQQWEAQRLIAHELAHQWFGNSLTATAWADIWLHEGFACYAEWIWSEASGNTTAHQRAQGAWQLLSSQAEDLLVGDPSPELMFDDRVYKRGALALHALRRATGEVLFFEVLRTWTHRYRYGGVTTADFVETANQACLELPGFDARAVLDPWLYQSALPTLP</sequence>
<evidence type="ECO:0000256" key="3">
    <source>
        <dbReference type="ARBA" id="ARBA00010136"/>
    </source>
</evidence>
<evidence type="ECO:0000313" key="17">
    <source>
        <dbReference type="Proteomes" id="UP000658754"/>
    </source>
</evidence>
<evidence type="ECO:0000259" key="15">
    <source>
        <dbReference type="Pfam" id="PF17900"/>
    </source>
</evidence>
<evidence type="ECO:0000256" key="6">
    <source>
        <dbReference type="ARBA" id="ARBA00022438"/>
    </source>
</evidence>
<evidence type="ECO:0000256" key="9">
    <source>
        <dbReference type="ARBA" id="ARBA00022801"/>
    </source>
</evidence>